<evidence type="ECO:0000313" key="4">
    <source>
        <dbReference type="Proteomes" id="UP001162162"/>
    </source>
</evidence>
<sequence>MEEGTGGRHKETNHLKLEGKSERQKAMEKSGEQAMGQLGSCFSIICNLYLIFLQTALYGGPFEFMYYRGLSTVKLSCHLTWVCFDNRTQALDIQLKLLTRSWFIVDAVVGRSEACEPSFACC</sequence>
<gene>
    <name evidence="3" type="ORF">NQ318_013657</name>
</gene>
<accession>A0AAV8XZE1</accession>
<organism evidence="3 4">
    <name type="scientific">Aromia moschata</name>
    <dbReference type="NCBI Taxonomy" id="1265417"/>
    <lineage>
        <taxon>Eukaryota</taxon>
        <taxon>Metazoa</taxon>
        <taxon>Ecdysozoa</taxon>
        <taxon>Arthropoda</taxon>
        <taxon>Hexapoda</taxon>
        <taxon>Insecta</taxon>
        <taxon>Pterygota</taxon>
        <taxon>Neoptera</taxon>
        <taxon>Endopterygota</taxon>
        <taxon>Coleoptera</taxon>
        <taxon>Polyphaga</taxon>
        <taxon>Cucujiformia</taxon>
        <taxon>Chrysomeloidea</taxon>
        <taxon>Cerambycidae</taxon>
        <taxon>Cerambycinae</taxon>
        <taxon>Callichromatini</taxon>
        <taxon>Aromia</taxon>
    </lineage>
</organism>
<evidence type="ECO:0000256" key="1">
    <source>
        <dbReference type="SAM" id="MobiDB-lite"/>
    </source>
</evidence>
<keyword evidence="4" id="KW-1185">Reference proteome</keyword>
<proteinExistence type="predicted"/>
<feature type="region of interest" description="Disordered" evidence="1">
    <location>
        <begin position="1"/>
        <end position="31"/>
    </location>
</feature>
<name>A0AAV8XZE1_9CUCU</name>
<dbReference type="AlphaFoldDB" id="A0AAV8XZE1"/>
<keyword evidence="2" id="KW-0472">Membrane</keyword>
<reference evidence="3" key="1">
    <citation type="journal article" date="2023" name="Insect Mol. Biol.">
        <title>Genome sequencing provides insights into the evolution of gene families encoding plant cell wall-degrading enzymes in longhorned beetles.</title>
        <authorList>
            <person name="Shin N.R."/>
            <person name="Okamura Y."/>
            <person name="Kirsch R."/>
            <person name="Pauchet Y."/>
        </authorList>
    </citation>
    <scope>NUCLEOTIDE SEQUENCE</scope>
    <source>
        <strain evidence="3">AMC_N1</strain>
    </source>
</reference>
<keyword evidence="2" id="KW-1133">Transmembrane helix</keyword>
<keyword evidence="2" id="KW-0812">Transmembrane</keyword>
<dbReference type="EMBL" id="JAPWTK010000261">
    <property type="protein sequence ID" value="KAJ8944246.1"/>
    <property type="molecule type" value="Genomic_DNA"/>
</dbReference>
<comment type="caution">
    <text evidence="3">The sequence shown here is derived from an EMBL/GenBank/DDBJ whole genome shotgun (WGS) entry which is preliminary data.</text>
</comment>
<feature type="transmembrane region" description="Helical" evidence="2">
    <location>
        <begin position="37"/>
        <end position="58"/>
    </location>
</feature>
<evidence type="ECO:0000256" key="2">
    <source>
        <dbReference type="SAM" id="Phobius"/>
    </source>
</evidence>
<evidence type="ECO:0000313" key="3">
    <source>
        <dbReference type="EMBL" id="KAJ8944246.1"/>
    </source>
</evidence>
<dbReference type="Proteomes" id="UP001162162">
    <property type="component" value="Unassembled WGS sequence"/>
</dbReference>
<protein>
    <submittedName>
        <fullName evidence="3">Uncharacterized protein</fullName>
    </submittedName>
</protein>